<gene>
    <name evidence="1" type="ORF">ERUC_LOCUS43137</name>
</gene>
<protein>
    <recommendedName>
        <fullName evidence="3">Retrotransposon gag domain-containing protein</fullName>
    </recommendedName>
</protein>
<accession>A0ABC8M4Y5</accession>
<evidence type="ECO:0000313" key="2">
    <source>
        <dbReference type="Proteomes" id="UP001642260"/>
    </source>
</evidence>
<dbReference type="EMBL" id="CAKOAT010911066">
    <property type="protein sequence ID" value="CAH8390654.1"/>
    <property type="molecule type" value="Genomic_DNA"/>
</dbReference>
<feature type="non-terminal residue" evidence="1">
    <location>
        <position position="1"/>
    </location>
</feature>
<name>A0ABC8M4Y5_ERUVS</name>
<proteinExistence type="predicted"/>
<reference evidence="1 2" key="1">
    <citation type="submission" date="2022-03" db="EMBL/GenBank/DDBJ databases">
        <authorList>
            <person name="Macdonald S."/>
            <person name="Ahmed S."/>
            <person name="Newling K."/>
        </authorList>
    </citation>
    <scope>NUCLEOTIDE SEQUENCE [LARGE SCALE GENOMIC DNA]</scope>
</reference>
<evidence type="ECO:0008006" key="3">
    <source>
        <dbReference type="Google" id="ProtNLM"/>
    </source>
</evidence>
<evidence type="ECO:0000313" key="1">
    <source>
        <dbReference type="EMBL" id="CAH8390654.1"/>
    </source>
</evidence>
<comment type="caution">
    <text evidence="1">The sequence shown here is derived from an EMBL/GenBank/DDBJ whole genome shotgun (WGS) entry which is preliminary data.</text>
</comment>
<sequence>EKKSSIYGFTTYNRVPIHLTPTIPRKHILKKSDKRYKSLVFSGKSKDPDMYLHWEENIEKWLRSNKIPKEKRLQQAVSAFTEKAYEWWLRENTPSFYNKPVLDWEDLKARMHREF</sequence>
<organism evidence="1 2">
    <name type="scientific">Eruca vesicaria subsp. sativa</name>
    <name type="common">Garden rocket</name>
    <name type="synonym">Eruca sativa</name>
    <dbReference type="NCBI Taxonomy" id="29727"/>
    <lineage>
        <taxon>Eukaryota</taxon>
        <taxon>Viridiplantae</taxon>
        <taxon>Streptophyta</taxon>
        <taxon>Embryophyta</taxon>
        <taxon>Tracheophyta</taxon>
        <taxon>Spermatophyta</taxon>
        <taxon>Magnoliopsida</taxon>
        <taxon>eudicotyledons</taxon>
        <taxon>Gunneridae</taxon>
        <taxon>Pentapetalae</taxon>
        <taxon>rosids</taxon>
        <taxon>malvids</taxon>
        <taxon>Brassicales</taxon>
        <taxon>Brassicaceae</taxon>
        <taxon>Brassiceae</taxon>
        <taxon>Eruca</taxon>
    </lineage>
</organism>
<keyword evidence="2" id="KW-1185">Reference proteome</keyword>
<dbReference type="AlphaFoldDB" id="A0ABC8M4Y5"/>
<feature type="non-terminal residue" evidence="1">
    <location>
        <position position="115"/>
    </location>
</feature>
<dbReference type="Proteomes" id="UP001642260">
    <property type="component" value="Unassembled WGS sequence"/>
</dbReference>